<name>A0A6J2STC8_DROHY</name>
<dbReference type="GeneID" id="111599983"/>
<dbReference type="GO" id="GO:0070286">
    <property type="term" value="P:axonemal dynein complex assembly"/>
    <property type="evidence" value="ECO:0007669"/>
    <property type="project" value="InterPro"/>
</dbReference>
<feature type="coiled-coil region" evidence="13">
    <location>
        <begin position="414"/>
        <end position="448"/>
    </location>
</feature>
<evidence type="ECO:0000256" key="1">
    <source>
        <dbReference type="ARBA" id="ARBA00004611"/>
    </source>
</evidence>
<comment type="subcellular location">
    <subcellularLocation>
        <location evidence="1">Cytoplasm</location>
        <location evidence="1">Cytoskeleton</location>
        <location evidence="1">Flagellum axoneme</location>
    </subcellularLocation>
    <subcellularLocation>
        <location evidence="8">Cytoplasm</location>
        <location evidence="8">Cytoskeleton</location>
        <location evidence="8">Flagellum basal body</location>
    </subcellularLocation>
</comment>
<gene>
    <name evidence="16" type="primary">LOC111599983</name>
</gene>
<keyword evidence="6" id="KW-0206">Cytoskeleton</keyword>
<evidence type="ECO:0000313" key="15">
    <source>
        <dbReference type="Proteomes" id="UP000504633"/>
    </source>
</evidence>
<comment type="similarity">
    <text evidence="9">Belongs to the DRC2 family.</text>
</comment>
<dbReference type="Proteomes" id="UP000504633">
    <property type="component" value="Unplaced"/>
</dbReference>
<dbReference type="RefSeq" id="XP_030081028.1">
    <property type="nucleotide sequence ID" value="XM_030225168.1"/>
</dbReference>
<feature type="coiled-coil region" evidence="13">
    <location>
        <begin position="268"/>
        <end position="320"/>
    </location>
</feature>
<dbReference type="InterPro" id="IPR039505">
    <property type="entry name" value="DRC1/2_N"/>
</dbReference>
<keyword evidence="4 13" id="KW-0175">Coiled coil</keyword>
<accession>A0A6J2STC8</accession>
<keyword evidence="3" id="KW-0282">Flagellum</keyword>
<dbReference type="PANTHER" id="PTHR21625">
    <property type="entry name" value="NYD-SP28 PROTEIN"/>
    <property type="match status" value="1"/>
</dbReference>
<evidence type="ECO:0000256" key="8">
    <source>
        <dbReference type="ARBA" id="ARBA00037841"/>
    </source>
</evidence>
<keyword evidence="15" id="KW-1185">Reference proteome</keyword>
<proteinExistence type="inferred from homology"/>
<dbReference type="Pfam" id="PF14772">
    <property type="entry name" value="NYD-SP28"/>
    <property type="match status" value="1"/>
</dbReference>
<keyword evidence="2" id="KW-0963">Cytoplasm</keyword>
<dbReference type="GO" id="GO:0060285">
    <property type="term" value="P:cilium-dependent cell motility"/>
    <property type="evidence" value="ECO:0007669"/>
    <property type="project" value="TreeGrafter"/>
</dbReference>
<evidence type="ECO:0000256" key="13">
    <source>
        <dbReference type="SAM" id="Coils"/>
    </source>
</evidence>
<evidence type="ECO:0000256" key="9">
    <source>
        <dbReference type="ARBA" id="ARBA00038424"/>
    </source>
</evidence>
<evidence type="ECO:0000313" key="16">
    <source>
        <dbReference type="RefSeq" id="XP_030081028.1"/>
    </source>
</evidence>
<dbReference type="KEGG" id="dhe:111599983"/>
<dbReference type="GO" id="GO:0005858">
    <property type="term" value="C:axonemal dynein complex"/>
    <property type="evidence" value="ECO:0007669"/>
    <property type="project" value="InterPro"/>
</dbReference>
<protein>
    <recommendedName>
        <fullName evidence="10">Dynein regulatory complex subunit 2</fullName>
    </recommendedName>
    <alternativeName>
        <fullName evidence="11">Coiled-coil domain-containing protein 65</fullName>
    </alternativeName>
</protein>
<evidence type="ECO:0000256" key="2">
    <source>
        <dbReference type="ARBA" id="ARBA00022490"/>
    </source>
</evidence>
<evidence type="ECO:0000259" key="14">
    <source>
        <dbReference type="Pfam" id="PF14772"/>
    </source>
</evidence>
<dbReference type="OMA" id="WEYLDLF"/>
<evidence type="ECO:0000256" key="5">
    <source>
        <dbReference type="ARBA" id="ARBA00023069"/>
    </source>
</evidence>
<keyword evidence="7" id="KW-0966">Cell projection</keyword>
<evidence type="ECO:0000256" key="12">
    <source>
        <dbReference type="ARBA" id="ARBA00045865"/>
    </source>
</evidence>
<dbReference type="PANTHER" id="PTHR21625:SF0">
    <property type="entry name" value="DYNEIN REGULATORY COMPLEX SUBUNIT 2"/>
    <property type="match status" value="1"/>
</dbReference>
<evidence type="ECO:0000256" key="6">
    <source>
        <dbReference type="ARBA" id="ARBA00023212"/>
    </source>
</evidence>
<evidence type="ECO:0000256" key="10">
    <source>
        <dbReference type="ARBA" id="ARBA00040899"/>
    </source>
</evidence>
<dbReference type="AlphaFoldDB" id="A0A6J2STC8"/>
<evidence type="ECO:0000256" key="4">
    <source>
        <dbReference type="ARBA" id="ARBA00023054"/>
    </source>
</evidence>
<keyword evidence="5" id="KW-0969">Cilium</keyword>
<evidence type="ECO:0000256" key="11">
    <source>
        <dbReference type="ARBA" id="ARBA00041517"/>
    </source>
</evidence>
<sequence length="536" mass="62900">MGKKGKGKGNKLAKMSEEERARYLQMRADVEEETRRRKMQLIALYMKNKLKREDAFCRLNMAKINQEWRSILRQVKIQDLRREILDVAQFFEQALKRKDQVIQRLIGDINSTEDMYANLQQSHMENIDQIIGIHRSRMQFFWRIYEDDKQAVLREYKQDASIYKDLQAEKQQQLECVFYQLEETADRTVKDNHEIYLDRVEDLKSGMHLKLEKITGRGEGKLEALWQEYQSVLAGYGKHIEGFYSEYVDLKQRDEESAQQISQQSYEIEHLIEQLGNLRLLAEEQQIKQQAQLHERQNIKQQLTDRLRELRSCVEKEVEQQHKLFKQMTVESYEAIETLKAHLSKCETLSQLSRICGKMETQREKLFLLPQLSKEIIEIRELQTPGEDDAPTANDPLKEEVAALPQMETFWRRVNNVSVDVACLKQQKRNLEAENAKLKAELQDYLIDLNISNGSNSHIHDYLSRRPKSMSVDRVTQLRLQPKQVKSAVATSRRPPPRTAGTHLASCEAGISNLIRSRNLLRGRPQLASLELRRHL</sequence>
<evidence type="ECO:0000256" key="3">
    <source>
        <dbReference type="ARBA" id="ARBA00022846"/>
    </source>
</evidence>
<dbReference type="GO" id="GO:0003352">
    <property type="term" value="P:regulation of cilium movement"/>
    <property type="evidence" value="ECO:0007669"/>
    <property type="project" value="TreeGrafter"/>
</dbReference>
<feature type="domain" description="Dynein regulatory complex protein 1/2 N-terminal" evidence="14">
    <location>
        <begin position="27"/>
        <end position="127"/>
    </location>
</feature>
<dbReference type="OrthoDB" id="7760980at2759"/>
<reference evidence="16" key="1">
    <citation type="submission" date="2025-08" db="UniProtKB">
        <authorList>
            <consortium name="RefSeq"/>
        </authorList>
    </citation>
    <scope>IDENTIFICATION</scope>
    <source>
        <strain evidence="16">15085-1641.00</strain>
        <tissue evidence="16">Whole body</tissue>
    </source>
</reference>
<dbReference type="InterPro" id="IPR039750">
    <property type="entry name" value="DRC1/DRC2"/>
</dbReference>
<organism evidence="15 16">
    <name type="scientific">Drosophila hydei</name>
    <name type="common">Fruit fly</name>
    <dbReference type="NCBI Taxonomy" id="7224"/>
    <lineage>
        <taxon>Eukaryota</taxon>
        <taxon>Metazoa</taxon>
        <taxon>Ecdysozoa</taxon>
        <taxon>Arthropoda</taxon>
        <taxon>Hexapoda</taxon>
        <taxon>Insecta</taxon>
        <taxon>Pterygota</taxon>
        <taxon>Neoptera</taxon>
        <taxon>Endopterygota</taxon>
        <taxon>Diptera</taxon>
        <taxon>Brachycera</taxon>
        <taxon>Muscomorpha</taxon>
        <taxon>Ephydroidea</taxon>
        <taxon>Drosophilidae</taxon>
        <taxon>Drosophila</taxon>
    </lineage>
</organism>
<comment type="function">
    <text evidence="12">Component of the nexin-dynein regulatory complex (N-DRC), a key regulator of ciliary/flagellar motility which maintains the alignment and integrity of the distal axoneme and regulates microtubule sliding in motile axonemes. Plays a critical role in the assembly of N-DRC and also stabilizes the assembly of multiple inner dynein arms and radial spokes. Coassembles with DRC1 to form a central scaffold needed for assembly of the N-DRC and its attachment to the outer doublet microtubules.</text>
</comment>
<evidence type="ECO:0000256" key="7">
    <source>
        <dbReference type="ARBA" id="ARBA00023273"/>
    </source>
</evidence>